<dbReference type="AlphaFoldDB" id="A0AA35GHF1"/>
<dbReference type="Gene3D" id="1.20.1250.20">
    <property type="entry name" value="MFS general substrate transporter like domains"/>
    <property type="match status" value="1"/>
</dbReference>
<evidence type="ECO:0000256" key="2">
    <source>
        <dbReference type="ARBA" id="ARBA00022448"/>
    </source>
</evidence>
<keyword evidence="3" id="KW-1003">Cell membrane</keyword>
<evidence type="ECO:0000256" key="5">
    <source>
        <dbReference type="ARBA" id="ARBA00022989"/>
    </source>
</evidence>
<dbReference type="PANTHER" id="PTHR23517">
    <property type="entry name" value="RESISTANCE PROTEIN MDTM, PUTATIVE-RELATED-RELATED"/>
    <property type="match status" value="1"/>
</dbReference>
<dbReference type="EMBL" id="CAHPSC010000060">
    <property type="protein sequence ID" value="CAB5706464.1"/>
    <property type="molecule type" value="Genomic_DNA"/>
</dbReference>
<feature type="transmembrane region" description="Helical" evidence="7">
    <location>
        <begin position="74"/>
        <end position="94"/>
    </location>
</feature>
<proteinExistence type="predicted"/>
<organism evidence="9 10">
    <name type="scientific">Comamonas aquatica</name>
    <dbReference type="NCBI Taxonomy" id="225991"/>
    <lineage>
        <taxon>Bacteria</taxon>
        <taxon>Pseudomonadati</taxon>
        <taxon>Pseudomonadota</taxon>
        <taxon>Betaproteobacteria</taxon>
        <taxon>Burkholderiales</taxon>
        <taxon>Comamonadaceae</taxon>
        <taxon>Comamonas</taxon>
    </lineage>
</organism>
<evidence type="ECO:0000256" key="4">
    <source>
        <dbReference type="ARBA" id="ARBA00022692"/>
    </source>
</evidence>
<dbReference type="InterPro" id="IPR050171">
    <property type="entry name" value="MFS_Transporters"/>
</dbReference>
<dbReference type="Proteomes" id="UP000834458">
    <property type="component" value="Unassembled WGS sequence"/>
</dbReference>
<evidence type="ECO:0000313" key="9">
    <source>
        <dbReference type="EMBL" id="CAB5706464.1"/>
    </source>
</evidence>
<feature type="transmembrane region" description="Helical" evidence="7">
    <location>
        <begin position="245"/>
        <end position="268"/>
    </location>
</feature>
<dbReference type="InterPro" id="IPR001958">
    <property type="entry name" value="Tet-R_TetA/multi-R_MdtG-like"/>
</dbReference>
<keyword evidence="6 7" id="KW-0472">Membrane</keyword>
<feature type="transmembrane region" description="Helical" evidence="7">
    <location>
        <begin position="7"/>
        <end position="28"/>
    </location>
</feature>
<feature type="transmembrane region" description="Helical" evidence="7">
    <location>
        <begin position="218"/>
        <end position="239"/>
    </location>
</feature>
<keyword evidence="2" id="KW-0813">Transport</keyword>
<protein>
    <submittedName>
        <fullName evidence="9">Metal-tetracycline/H(+) antiporter</fullName>
    </submittedName>
</protein>
<keyword evidence="5 7" id="KW-1133">Transmembrane helix</keyword>
<dbReference type="SUPFAM" id="SSF103473">
    <property type="entry name" value="MFS general substrate transporter"/>
    <property type="match status" value="1"/>
</dbReference>
<evidence type="ECO:0000259" key="8">
    <source>
        <dbReference type="PROSITE" id="PS50850"/>
    </source>
</evidence>
<feature type="domain" description="Major facilitator superfamily (MFS) profile" evidence="8">
    <location>
        <begin position="1"/>
        <end position="392"/>
    </location>
</feature>
<comment type="caution">
    <text evidence="9">The sequence shown here is derived from an EMBL/GenBank/DDBJ whole genome shotgun (WGS) entry which is preliminary data.</text>
</comment>
<reference evidence="9" key="1">
    <citation type="submission" date="2020-05" db="EMBL/GenBank/DDBJ databases">
        <authorList>
            <person name="Delgado-Blas J."/>
        </authorList>
    </citation>
    <scope>NUCLEOTIDE SEQUENCE</scope>
    <source>
        <strain evidence="9">BB1454</strain>
    </source>
</reference>
<dbReference type="Pfam" id="PF07690">
    <property type="entry name" value="MFS_1"/>
    <property type="match status" value="1"/>
</dbReference>
<comment type="subcellular location">
    <subcellularLocation>
        <location evidence="1">Cell membrane</location>
        <topology evidence="1">Multi-pass membrane protein</topology>
    </subcellularLocation>
</comment>
<feature type="transmembrane region" description="Helical" evidence="7">
    <location>
        <begin position="303"/>
        <end position="326"/>
    </location>
</feature>
<dbReference type="PROSITE" id="PS50850">
    <property type="entry name" value="MFS"/>
    <property type="match status" value="1"/>
</dbReference>
<gene>
    <name evidence="9" type="primary">tetA</name>
    <name evidence="9" type="ORF">GHA_03226</name>
</gene>
<dbReference type="PRINTS" id="PR01035">
    <property type="entry name" value="TCRTETA"/>
</dbReference>
<dbReference type="InterPro" id="IPR011701">
    <property type="entry name" value="MFS"/>
</dbReference>
<sequence length="406" mass="43072">MNLVNGSLLRLILAQISIHACMTGMRMANPLLALREGYSPAAVGVLLALFALTQVFLSLPAGRYADRHGLKRPLAISVVAASLGAGLAVIFPVYPVLCLAALLSGGASGAAIIALQRHVGREAHDKVTLRKVFSWLAIGPAVSNFLGPFMAGLLIDYAGGEAASTTGFRAAFLLMALLPLSAWLWVRTVPEHASEPPPTSPRSGTAWDMLQHQGFRRLLLMNWALSSCWDVHTFVVPILGHERGLSASVIGTILGAFAIAAAAIRVLIPLLSEHLSEWKVVLGAMVCACVLFIAYPFMPGAWSMMGCSVVLGLVLGSVQPMVMSMIHQITPAHRQGEALGLRMMAINGSSVVMPVLFGSIGTVVGVSALFWAVGAIVGSAARLPWLMGQHDLKPEHLPPQPERHCD</sequence>
<feature type="transmembrane region" description="Helical" evidence="7">
    <location>
        <begin position="40"/>
        <end position="62"/>
    </location>
</feature>
<dbReference type="GO" id="GO:0005886">
    <property type="term" value="C:plasma membrane"/>
    <property type="evidence" value="ECO:0007669"/>
    <property type="project" value="UniProtKB-SubCell"/>
</dbReference>
<accession>A0AA35GHF1</accession>
<evidence type="ECO:0000256" key="3">
    <source>
        <dbReference type="ARBA" id="ARBA00022475"/>
    </source>
</evidence>
<dbReference type="InterPro" id="IPR020846">
    <property type="entry name" value="MFS_dom"/>
</dbReference>
<dbReference type="GO" id="GO:0022857">
    <property type="term" value="F:transmembrane transporter activity"/>
    <property type="evidence" value="ECO:0007669"/>
    <property type="project" value="InterPro"/>
</dbReference>
<evidence type="ECO:0000256" key="1">
    <source>
        <dbReference type="ARBA" id="ARBA00004651"/>
    </source>
</evidence>
<feature type="transmembrane region" description="Helical" evidence="7">
    <location>
        <begin position="167"/>
        <end position="186"/>
    </location>
</feature>
<feature type="transmembrane region" description="Helical" evidence="7">
    <location>
        <begin position="280"/>
        <end position="297"/>
    </location>
</feature>
<evidence type="ECO:0000256" key="6">
    <source>
        <dbReference type="ARBA" id="ARBA00023136"/>
    </source>
</evidence>
<evidence type="ECO:0000313" key="10">
    <source>
        <dbReference type="Proteomes" id="UP000834458"/>
    </source>
</evidence>
<evidence type="ECO:0000256" key="7">
    <source>
        <dbReference type="SAM" id="Phobius"/>
    </source>
</evidence>
<name>A0AA35GHF1_9BURK</name>
<keyword evidence="4 7" id="KW-0812">Transmembrane</keyword>
<dbReference type="InterPro" id="IPR036259">
    <property type="entry name" value="MFS_trans_sf"/>
</dbReference>
<feature type="transmembrane region" description="Helical" evidence="7">
    <location>
        <begin position="132"/>
        <end position="155"/>
    </location>
</feature>